<sequence length="273" mass="31201">MLAAFLLTCRGLASASDCVKAPWKPLNLFQLDRADVHCTSRHNTASADAMGQIQSQGGSKLQEDAPGTWLLVEQTDGQLMYVHRTRGNATQQAPTSCSWQQREVDGYPAYVNKHTQQVSWTRPPAWCWLYINSRLARALHISEPLWVNWRNHATSSEDPAELPPHEIARIKELGEVAVWRNDLTGEVSYEDPQLRAWRQVKTLAGDVFWYHPVTEETTWTAPSAVSWTRVVESRGIQERTYYFNTRTGESTWGKPRDMSWRKHRCVSDVMAAF</sequence>
<evidence type="ECO:0000313" key="3">
    <source>
        <dbReference type="EMBL" id="KAK9816498.1"/>
    </source>
</evidence>
<comment type="caution">
    <text evidence="3">The sequence shown here is derived from an EMBL/GenBank/DDBJ whole genome shotgun (WGS) entry which is preliminary data.</text>
</comment>
<feature type="domain" description="WW" evidence="2">
    <location>
        <begin position="191"/>
        <end position="224"/>
    </location>
</feature>
<feature type="chain" id="PRO_5043620847" description="WW domain-containing protein" evidence="1">
    <location>
        <begin position="16"/>
        <end position="273"/>
    </location>
</feature>
<dbReference type="EMBL" id="JALJOR010000005">
    <property type="protein sequence ID" value="KAK9816498.1"/>
    <property type="molecule type" value="Genomic_DNA"/>
</dbReference>
<name>A0AAW1Q2G2_9CHLO</name>
<accession>A0AAW1Q2G2</accession>
<organism evidence="3 4">
    <name type="scientific">[Myrmecia] bisecta</name>
    <dbReference type="NCBI Taxonomy" id="41462"/>
    <lineage>
        <taxon>Eukaryota</taxon>
        <taxon>Viridiplantae</taxon>
        <taxon>Chlorophyta</taxon>
        <taxon>core chlorophytes</taxon>
        <taxon>Trebouxiophyceae</taxon>
        <taxon>Trebouxiales</taxon>
        <taxon>Trebouxiaceae</taxon>
        <taxon>Myrmecia</taxon>
    </lineage>
</organism>
<dbReference type="PROSITE" id="PS50020">
    <property type="entry name" value="WW_DOMAIN_2"/>
    <property type="match status" value="2"/>
</dbReference>
<gene>
    <name evidence="3" type="ORF">WJX72_001026</name>
</gene>
<proteinExistence type="predicted"/>
<keyword evidence="1" id="KW-0732">Signal</keyword>
<keyword evidence="4" id="KW-1185">Reference proteome</keyword>
<feature type="domain" description="WW" evidence="2">
    <location>
        <begin position="221"/>
        <end position="257"/>
    </location>
</feature>
<dbReference type="Proteomes" id="UP001489004">
    <property type="component" value="Unassembled WGS sequence"/>
</dbReference>
<evidence type="ECO:0000259" key="2">
    <source>
        <dbReference type="PROSITE" id="PS50020"/>
    </source>
</evidence>
<reference evidence="3 4" key="1">
    <citation type="journal article" date="2024" name="Nat. Commun.">
        <title>Phylogenomics reveals the evolutionary origins of lichenization in chlorophyte algae.</title>
        <authorList>
            <person name="Puginier C."/>
            <person name="Libourel C."/>
            <person name="Otte J."/>
            <person name="Skaloud P."/>
            <person name="Haon M."/>
            <person name="Grisel S."/>
            <person name="Petersen M."/>
            <person name="Berrin J.G."/>
            <person name="Delaux P.M."/>
            <person name="Dal Grande F."/>
            <person name="Keller J."/>
        </authorList>
    </citation>
    <scope>NUCLEOTIDE SEQUENCE [LARGE SCALE GENOMIC DNA]</scope>
    <source>
        <strain evidence="3 4">SAG 2043</strain>
    </source>
</reference>
<dbReference type="SUPFAM" id="SSF51045">
    <property type="entry name" value="WW domain"/>
    <property type="match status" value="2"/>
</dbReference>
<evidence type="ECO:0000256" key="1">
    <source>
        <dbReference type="SAM" id="SignalP"/>
    </source>
</evidence>
<feature type="signal peptide" evidence="1">
    <location>
        <begin position="1"/>
        <end position="15"/>
    </location>
</feature>
<evidence type="ECO:0000313" key="4">
    <source>
        <dbReference type="Proteomes" id="UP001489004"/>
    </source>
</evidence>
<dbReference type="SMART" id="SM00456">
    <property type="entry name" value="WW"/>
    <property type="match status" value="3"/>
</dbReference>
<dbReference type="AlphaFoldDB" id="A0AAW1Q2G2"/>
<protein>
    <recommendedName>
        <fullName evidence="2">WW domain-containing protein</fullName>
    </recommendedName>
</protein>
<dbReference type="CDD" id="cd00201">
    <property type="entry name" value="WW"/>
    <property type="match status" value="1"/>
</dbReference>
<dbReference type="InterPro" id="IPR001202">
    <property type="entry name" value="WW_dom"/>
</dbReference>
<dbReference type="Gene3D" id="2.20.70.10">
    <property type="match status" value="2"/>
</dbReference>
<dbReference type="InterPro" id="IPR036020">
    <property type="entry name" value="WW_dom_sf"/>
</dbReference>